<evidence type="ECO:0000256" key="9">
    <source>
        <dbReference type="SAM" id="MobiDB-lite"/>
    </source>
</evidence>
<dbReference type="InterPro" id="IPR000504">
    <property type="entry name" value="RRM_dom"/>
</dbReference>
<feature type="compositionally biased region" description="Basic and acidic residues" evidence="9">
    <location>
        <begin position="171"/>
        <end position="182"/>
    </location>
</feature>
<dbReference type="AlphaFoldDB" id="A0A9N9S6X1"/>
<name>A0A9N9S6X1_9DIPT</name>
<dbReference type="GO" id="GO:0003712">
    <property type="term" value="F:transcription coregulator activity"/>
    <property type="evidence" value="ECO:0007669"/>
    <property type="project" value="InterPro"/>
</dbReference>
<keyword evidence="4" id="KW-0805">Transcription regulation</keyword>
<evidence type="ECO:0000256" key="8">
    <source>
        <dbReference type="PROSITE-ProRule" id="PRU00176"/>
    </source>
</evidence>
<sequence length="570" mass="65594">MQEDYSDYSDLEIVPLDPNVIYETSDDDDDSEMEYEDTVVFHNDNKNKMYSVGDKTSDFETMLSDQNVQDEIMYIENNQDEETLVDLKDVTIEEEPMQLIETVCANEIEKPRKKLNLAEYKIRRANNPQSSVEKFDKNVVLELCEIIPDTLPILELPTDPRSIKNLLEGNPQKDQEDRDEMKSNVQAQSTDPSTIHPDYEEIVLMSMECQTEISISPHELDEDCEKKSSTGFLTNIVNSFQHSNNAKTILNSTSTLLSSINAVLSEKRNNLSNEIKTKSDGSEIGENKVIMHLRKDRIRPYRNCAAIQTDISPLFPPLILSPSLIFNRIKNSRNFRRRSTSRSQSRSRSRSRSISPEPEYYNSNNRRNNYKYSRSVNSSSMNSSEMDSDSESDTSAYGSCRSSDHDSLKRFDNRFKHGYQRPNYNFQEERKIIYVGGLFEETTKDELRRKFLKYGTIKKISLHTKEDGSLRYGFVTFAEASAAFDVLDRYSKDPAISSFDLRFGGRRKFCRQTYADLDSQNQENEVEIFSSNSTNGKNSNSTTSSSKSKTSELSFEDLLNMTKRKLCKNN</sequence>
<evidence type="ECO:0000256" key="6">
    <source>
        <dbReference type="ARBA" id="ARBA00023163"/>
    </source>
</evidence>
<dbReference type="OrthoDB" id="10047851at2759"/>
<keyword evidence="3 8" id="KW-0694">RNA-binding</keyword>
<protein>
    <recommendedName>
        <fullName evidence="10">RRM domain-containing protein</fullName>
    </recommendedName>
</protein>
<feature type="domain" description="RRM" evidence="10">
    <location>
        <begin position="431"/>
        <end position="507"/>
    </location>
</feature>
<dbReference type="Pfam" id="PF00076">
    <property type="entry name" value="RRM_1"/>
    <property type="match status" value="1"/>
</dbReference>
<organism evidence="11 12">
    <name type="scientific">Chironomus riparius</name>
    <dbReference type="NCBI Taxonomy" id="315576"/>
    <lineage>
        <taxon>Eukaryota</taxon>
        <taxon>Metazoa</taxon>
        <taxon>Ecdysozoa</taxon>
        <taxon>Arthropoda</taxon>
        <taxon>Hexapoda</taxon>
        <taxon>Insecta</taxon>
        <taxon>Pterygota</taxon>
        <taxon>Neoptera</taxon>
        <taxon>Endopterygota</taxon>
        <taxon>Diptera</taxon>
        <taxon>Nematocera</taxon>
        <taxon>Chironomoidea</taxon>
        <taxon>Chironomidae</taxon>
        <taxon>Chironominae</taxon>
        <taxon>Chironomus</taxon>
    </lineage>
</organism>
<keyword evidence="12" id="KW-1185">Reference proteome</keyword>
<accession>A0A9N9S6X1</accession>
<evidence type="ECO:0000313" key="11">
    <source>
        <dbReference type="EMBL" id="CAG9809344.1"/>
    </source>
</evidence>
<evidence type="ECO:0000256" key="7">
    <source>
        <dbReference type="ARBA" id="ARBA00023242"/>
    </source>
</evidence>
<dbReference type="GO" id="GO:0005634">
    <property type="term" value="C:nucleus"/>
    <property type="evidence" value="ECO:0007669"/>
    <property type="project" value="UniProtKB-SubCell"/>
</dbReference>
<proteinExistence type="predicted"/>
<dbReference type="Proteomes" id="UP001153620">
    <property type="component" value="Chromosome 3"/>
</dbReference>
<evidence type="ECO:0000256" key="2">
    <source>
        <dbReference type="ARBA" id="ARBA00022553"/>
    </source>
</evidence>
<dbReference type="InterPro" id="IPR012677">
    <property type="entry name" value="Nucleotide-bd_a/b_plait_sf"/>
</dbReference>
<feature type="compositionally biased region" description="Basic residues" evidence="9">
    <location>
        <begin position="335"/>
        <end position="351"/>
    </location>
</feature>
<gene>
    <name evidence="11" type="ORF">CHIRRI_LOCUS12171</name>
</gene>
<dbReference type="PROSITE" id="PS50102">
    <property type="entry name" value="RRM"/>
    <property type="match status" value="1"/>
</dbReference>
<comment type="subcellular location">
    <subcellularLocation>
        <location evidence="1">Nucleus</location>
    </subcellularLocation>
</comment>
<feature type="region of interest" description="Disordered" evidence="9">
    <location>
        <begin position="162"/>
        <end position="195"/>
    </location>
</feature>
<dbReference type="EMBL" id="OU895879">
    <property type="protein sequence ID" value="CAG9809344.1"/>
    <property type="molecule type" value="Genomic_DNA"/>
</dbReference>
<keyword evidence="7" id="KW-0539">Nucleus</keyword>
<evidence type="ECO:0000313" key="12">
    <source>
        <dbReference type="Proteomes" id="UP001153620"/>
    </source>
</evidence>
<feature type="compositionally biased region" description="Low complexity" evidence="9">
    <location>
        <begin position="352"/>
        <end position="385"/>
    </location>
</feature>
<dbReference type="PANTHER" id="PTHR15528">
    <property type="entry name" value="PEROXISOME PROLIFERATOR ACTIVATED RECEPTOR GAMMA COACTIVATOR 1 PGC-1 -RELATED"/>
    <property type="match status" value="1"/>
</dbReference>
<dbReference type="Gene3D" id="3.30.70.330">
    <property type="match status" value="1"/>
</dbReference>
<dbReference type="SMART" id="SM00360">
    <property type="entry name" value="RRM"/>
    <property type="match status" value="1"/>
</dbReference>
<evidence type="ECO:0000259" key="10">
    <source>
        <dbReference type="PROSITE" id="PS50102"/>
    </source>
</evidence>
<feature type="compositionally biased region" description="Low complexity" evidence="9">
    <location>
        <begin position="530"/>
        <end position="548"/>
    </location>
</feature>
<reference evidence="11" key="1">
    <citation type="submission" date="2022-01" db="EMBL/GenBank/DDBJ databases">
        <authorList>
            <person name="King R."/>
        </authorList>
    </citation>
    <scope>NUCLEOTIDE SEQUENCE</scope>
</reference>
<feature type="region of interest" description="Disordered" evidence="9">
    <location>
        <begin position="335"/>
        <end position="405"/>
    </location>
</feature>
<evidence type="ECO:0000256" key="1">
    <source>
        <dbReference type="ARBA" id="ARBA00004123"/>
    </source>
</evidence>
<dbReference type="GO" id="GO:0003723">
    <property type="term" value="F:RNA binding"/>
    <property type="evidence" value="ECO:0007669"/>
    <property type="project" value="UniProtKB-UniRule"/>
</dbReference>
<dbReference type="GO" id="GO:0045944">
    <property type="term" value="P:positive regulation of transcription by RNA polymerase II"/>
    <property type="evidence" value="ECO:0007669"/>
    <property type="project" value="TreeGrafter"/>
</dbReference>
<feature type="compositionally biased region" description="Polar residues" evidence="9">
    <location>
        <begin position="183"/>
        <end position="193"/>
    </location>
</feature>
<dbReference type="InterPro" id="IPR035979">
    <property type="entry name" value="RBD_domain_sf"/>
</dbReference>
<dbReference type="InterPro" id="IPR034605">
    <property type="entry name" value="PGC-1"/>
</dbReference>
<dbReference type="SUPFAM" id="SSF54928">
    <property type="entry name" value="RNA-binding domain, RBD"/>
    <property type="match status" value="1"/>
</dbReference>
<keyword evidence="2" id="KW-0597">Phosphoprotein</keyword>
<dbReference type="PANTHER" id="PTHR15528:SF11">
    <property type="entry name" value="FI18188P1"/>
    <property type="match status" value="1"/>
</dbReference>
<evidence type="ECO:0000256" key="4">
    <source>
        <dbReference type="ARBA" id="ARBA00023015"/>
    </source>
</evidence>
<reference evidence="11" key="2">
    <citation type="submission" date="2022-10" db="EMBL/GenBank/DDBJ databases">
        <authorList>
            <consortium name="ENA_rothamsted_submissions"/>
            <consortium name="culmorum"/>
            <person name="King R."/>
        </authorList>
    </citation>
    <scope>NUCLEOTIDE SEQUENCE</scope>
</reference>
<evidence type="ECO:0000256" key="3">
    <source>
        <dbReference type="ARBA" id="ARBA00022884"/>
    </source>
</evidence>
<keyword evidence="6" id="KW-0804">Transcription</keyword>
<feature type="region of interest" description="Disordered" evidence="9">
    <location>
        <begin position="529"/>
        <end position="549"/>
    </location>
</feature>
<evidence type="ECO:0000256" key="5">
    <source>
        <dbReference type="ARBA" id="ARBA00023159"/>
    </source>
</evidence>
<keyword evidence="5" id="KW-0010">Activator</keyword>